<organism evidence="1 2">
    <name type="scientific">Moorena producens (strain JHB)</name>
    <dbReference type="NCBI Taxonomy" id="1454205"/>
    <lineage>
        <taxon>Bacteria</taxon>
        <taxon>Bacillati</taxon>
        <taxon>Cyanobacteriota</taxon>
        <taxon>Cyanophyceae</taxon>
        <taxon>Coleofasciculales</taxon>
        <taxon>Coleofasciculaceae</taxon>
        <taxon>Moorena</taxon>
    </lineage>
</organism>
<sequence length="59" mass="6842">MHKIPNFFNRHLEESAKTLLKIALSKNKPIGEKSIVSKERYGVELFTVDKPPKLQLCIY</sequence>
<gene>
    <name evidence="1" type="ORF">BJP36_07615</name>
</gene>
<dbReference type="Proteomes" id="UP000176944">
    <property type="component" value="Chromosome"/>
</dbReference>
<protein>
    <submittedName>
        <fullName evidence="1">Uncharacterized protein</fullName>
    </submittedName>
</protein>
<dbReference type="AlphaFoldDB" id="A0A1D9FWS2"/>
<proteinExistence type="predicted"/>
<evidence type="ECO:0000313" key="2">
    <source>
        <dbReference type="Proteomes" id="UP000176944"/>
    </source>
</evidence>
<name>A0A1D9FWS2_MOOP1</name>
<accession>A0A1D9FWS2</accession>
<evidence type="ECO:0000313" key="1">
    <source>
        <dbReference type="EMBL" id="AOY79816.1"/>
    </source>
</evidence>
<reference evidence="2" key="1">
    <citation type="submission" date="2016-10" db="EMBL/GenBank/DDBJ databases">
        <title>Comparative genomics uncovers the prolific and rare metabolic potential of the cyanobacterial genus Moorea.</title>
        <authorList>
            <person name="Leao T."/>
            <person name="Castelao G."/>
            <person name="Korobeynikov A."/>
            <person name="Monroe E.A."/>
            <person name="Podell S."/>
            <person name="Glukhov E."/>
            <person name="Allen E."/>
            <person name="Gerwick W.H."/>
            <person name="Gerwick L."/>
        </authorList>
    </citation>
    <scope>NUCLEOTIDE SEQUENCE [LARGE SCALE GENOMIC DNA]</scope>
    <source>
        <strain evidence="2">JHB</strain>
    </source>
</reference>
<dbReference type="EMBL" id="CP017708">
    <property type="protein sequence ID" value="AOY79816.1"/>
    <property type="molecule type" value="Genomic_DNA"/>
</dbReference>